<dbReference type="PROSITE" id="PS00658">
    <property type="entry name" value="FORK_HEAD_2"/>
    <property type="match status" value="1"/>
</dbReference>
<dbReference type="InterPro" id="IPR030456">
    <property type="entry name" value="TF_fork_head_CS_2"/>
</dbReference>
<name>A0A3M7PBP3_BRAPC</name>
<dbReference type="InterPro" id="IPR036390">
    <property type="entry name" value="WH_DNA-bd_sf"/>
</dbReference>
<evidence type="ECO:0000256" key="1">
    <source>
        <dbReference type="ARBA" id="ARBA00004123"/>
    </source>
</evidence>
<dbReference type="Proteomes" id="UP000276133">
    <property type="component" value="Unassembled WGS sequence"/>
</dbReference>
<dbReference type="EMBL" id="REGN01012297">
    <property type="protein sequence ID" value="RMZ96180.1"/>
    <property type="molecule type" value="Genomic_DNA"/>
</dbReference>
<dbReference type="GO" id="GO:0003700">
    <property type="term" value="F:DNA-binding transcription factor activity"/>
    <property type="evidence" value="ECO:0007669"/>
    <property type="project" value="InterPro"/>
</dbReference>
<keyword evidence="4" id="KW-0804">Transcription</keyword>
<dbReference type="OrthoDB" id="5954824at2759"/>
<organism evidence="8 9">
    <name type="scientific">Brachionus plicatilis</name>
    <name type="common">Marine rotifer</name>
    <name type="synonym">Brachionus muelleri</name>
    <dbReference type="NCBI Taxonomy" id="10195"/>
    <lineage>
        <taxon>Eukaryota</taxon>
        <taxon>Metazoa</taxon>
        <taxon>Spiralia</taxon>
        <taxon>Gnathifera</taxon>
        <taxon>Rotifera</taxon>
        <taxon>Eurotatoria</taxon>
        <taxon>Monogononta</taxon>
        <taxon>Pseudotrocha</taxon>
        <taxon>Ploima</taxon>
        <taxon>Brachionidae</taxon>
        <taxon>Brachionus</taxon>
    </lineage>
</organism>
<evidence type="ECO:0000256" key="6">
    <source>
        <dbReference type="PROSITE-ProRule" id="PRU00089"/>
    </source>
</evidence>
<dbReference type="PROSITE" id="PS50039">
    <property type="entry name" value="FORK_HEAD_3"/>
    <property type="match status" value="1"/>
</dbReference>
<dbReference type="InterPro" id="IPR036388">
    <property type="entry name" value="WH-like_DNA-bd_sf"/>
</dbReference>
<dbReference type="GO" id="GO:0005634">
    <property type="term" value="C:nucleus"/>
    <property type="evidence" value="ECO:0007669"/>
    <property type="project" value="UniProtKB-SubCell"/>
</dbReference>
<evidence type="ECO:0000256" key="4">
    <source>
        <dbReference type="ARBA" id="ARBA00023163"/>
    </source>
</evidence>
<feature type="DNA-binding region" description="Fork-head" evidence="6">
    <location>
        <begin position="107"/>
        <end position="228"/>
    </location>
</feature>
<keyword evidence="9" id="KW-1185">Reference proteome</keyword>
<proteinExistence type="predicted"/>
<feature type="domain" description="Fork-head" evidence="7">
    <location>
        <begin position="107"/>
        <end position="228"/>
    </location>
</feature>
<dbReference type="PRINTS" id="PR00053">
    <property type="entry name" value="FORKHEAD"/>
</dbReference>
<evidence type="ECO:0000256" key="5">
    <source>
        <dbReference type="ARBA" id="ARBA00023242"/>
    </source>
</evidence>
<dbReference type="Pfam" id="PF00250">
    <property type="entry name" value="Forkhead"/>
    <property type="match status" value="1"/>
</dbReference>
<keyword evidence="3 6" id="KW-0238">DNA-binding</keyword>
<dbReference type="Gene3D" id="1.10.10.10">
    <property type="entry name" value="Winged helix-like DNA-binding domain superfamily/Winged helix DNA-binding domain"/>
    <property type="match status" value="1"/>
</dbReference>
<dbReference type="STRING" id="10195.A0A3M7PBP3"/>
<dbReference type="CDD" id="cd20031">
    <property type="entry name" value="FH_FOXN2-like"/>
    <property type="match status" value="1"/>
</dbReference>
<evidence type="ECO:0000256" key="3">
    <source>
        <dbReference type="ARBA" id="ARBA00023125"/>
    </source>
</evidence>
<dbReference type="GO" id="GO:0000987">
    <property type="term" value="F:cis-regulatory region sequence-specific DNA binding"/>
    <property type="evidence" value="ECO:0007669"/>
    <property type="project" value="TreeGrafter"/>
</dbReference>
<dbReference type="PANTHER" id="PTHR13962">
    <property type="entry name" value="FORKHEAD BOX PROTEIN N3-LIKE PROTEIN-RELATED"/>
    <property type="match status" value="1"/>
</dbReference>
<dbReference type="AlphaFoldDB" id="A0A3M7PBP3"/>
<dbReference type="SMART" id="SM00339">
    <property type="entry name" value="FH"/>
    <property type="match status" value="1"/>
</dbReference>
<dbReference type="InterPro" id="IPR047119">
    <property type="entry name" value="FOXN2/3-like"/>
</dbReference>
<keyword evidence="5 6" id="KW-0539">Nucleus</keyword>
<dbReference type="PANTHER" id="PTHR13962:SF22">
    <property type="entry name" value="FORKHEAD BOX PROTEIN N3-LIKE PROTEIN"/>
    <property type="match status" value="1"/>
</dbReference>
<evidence type="ECO:0000256" key="2">
    <source>
        <dbReference type="ARBA" id="ARBA00023015"/>
    </source>
</evidence>
<protein>
    <submittedName>
        <fullName evidence="8">Forkhead box N2 isoform X1</fullName>
    </submittedName>
</protein>
<accession>A0A3M7PBP3</accession>
<dbReference type="SUPFAM" id="SSF46785">
    <property type="entry name" value="Winged helix' DNA-binding domain"/>
    <property type="match status" value="1"/>
</dbReference>
<evidence type="ECO:0000313" key="8">
    <source>
        <dbReference type="EMBL" id="RMZ96180.1"/>
    </source>
</evidence>
<comment type="caution">
    <text evidence="8">The sequence shown here is derived from an EMBL/GenBank/DDBJ whole genome shotgun (WGS) entry which is preliminary data.</text>
</comment>
<comment type="subcellular location">
    <subcellularLocation>
        <location evidence="1 6">Nucleus</location>
    </subcellularLocation>
</comment>
<evidence type="ECO:0000259" key="7">
    <source>
        <dbReference type="PROSITE" id="PS50039"/>
    </source>
</evidence>
<reference evidence="8 9" key="1">
    <citation type="journal article" date="2018" name="Sci. Rep.">
        <title>Genomic signatures of local adaptation to the degree of environmental predictability in rotifers.</title>
        <authorList>
            <person name="Franch-Gras L."/>
            <person name="Hahn C."/>
            <person name="Garcia-Roger E.M."/>
            <person name="Carmona M.J."/>
            <person name="Serra M."/>
            <person name="Gomez A."/>
        </authorList>
    </citation>
    <scope>NUCLEOTIDE SEQUENCE [LARGE SCALE GENOMIC DNA]</scope>
    <source>
        <strain evidence="8">HYR1</strain>
    </source>
</reference>
<gene>
    <name evidence="8" type="ORF">BpHYR1_039947</name>
</gene>
<evidence type="ECO:0000313" key="9">
    <source>
        <dbReference type="Proteomes" id="UP000276133"/>
    </source>
</evidence>
<dbReference type="InterPro" id="IPR001766">
    <property type="entry name" value="Fork_head_dom"/>
</dbReference>
<sequence>MSLANMIRESQMQLLNIPVGAEAESDLTELSWLTDNINVLAPTSMAEPKATLGLIHSKTLKRKEHLDKAPDSPSSVSSSSSCSSLSPCLSPCSSCQLASSKKNDHQKPCVTLSCLIFMALEESQQKALPVREIYQWIERKFAYYRNNENSGWKSSIRHNLSFSKCFVKLDRKESVLLWPKAQAADPAKPSGRKRRAPNSVGTCWKVNEDCRPYLVHTLKKSTFWTRNCQNFANLAKMMDSADLGLKNATHVHQKKEEFEANELEASDLMDFVQKQQEQLSSSMKSDGDDDRCKLDLSASSSSLSSVLSSDSACKRLRIDEDKLNLSSDLEIEVASTLVDMKRIASRNK</sequence>
<keyword evidence="2" id="KW-0805">Transcription regulation</keyword>